<dbReference type="SMART" id="SM00861">
    <property type="entry name" value="Transket_pyr"/>
    <property type="match status" value="1"/>
</dbReference>
<comment type="cofactor">
    <cofactor evidence="11">
        <name>thiamine diphosphate</name>
        <dbReference type="ChEBI" id="CHEBI:58937"/>
    </cofactor>
    <text evidence="11">Binds 1 thiamine pyrophosphate per subunit.</text>
</comment>
<proteinExistence type="inferred from homology"/>
<dbReference type="PANTHER" id="PTHR43322">
    <property type="entry name" value="1-D-DEOXYXYLULOSE 5-PHOSPHATE SYNTHASE-RELATED"/>
    <property type="match status" value="1"/>
</dbReference>
<comment type="subunit">
    <text evidence="3 11">Homodimer.</text>
</comment>
<feature type="binding site" evidence="11">
    <location>
        <position position="151"/>
    </location>
    <ligand>
        <name>Mg(2+)</name>
        <dbReference type="ChEBI" id="CHEBI:18420"/>
    </ligand>
</feature>
<dbReference type="GO" id="GO:0019288">
    <property type="term" value="P:isopentenyl diphosphate biosynthetic process, methylerythritol 4-phosphate pathway"/>
    <property type="evidence" value="ECO:0007669"/>
    <property type="project" value="TreeGrafter"/>
</dbReference>
<feature type="binding site" evidence="11">
    <location>
        <begin position="119"/>
        <end position="121"/>
    </location>
    <ligand>
        <name>thiamine diphosphate</name>
        <dbReference type="ChEBI" id="CHEBI:58937"/>
    </ligand>
</feature>
<dbReference type="UniPathway" id="UPA00064">
    <property type="reaction ID" value="UER00091"/>
</dbReference>
<feature type="binding site" evidence="11">
    <location>
        <position position="180"/>
    </location>
    <ligand>
        <name>thiamine diphosphate</name>
        <dbReference type="ChEBI" id="CHEBI:58937"/>
    </ligand>
</feature>
<dbReference type="PANTHER" id="PTHR43322:SF5">
    <property type="entry name" value="1-DEOXY-D-XYLULOSE-5-PHOSPHATE SYNTHASE, CHLOROPLASTIC"/>
    <property type="match status" value="1"/>
</dbReference>
<dbReference type="SUPFAM" id="SSF52518">
    <property type="entry name" value="Thiamin diphosphate-binding fold (THDP-binding)"/>
    <property type="match status" value="2"/>
</dbReference>
<keyword evidence="9 11" id="KW-0414">Isoprene biosynthesis</keyword>
<reference evidence="14" key="1">
    <citation type="submission" date="2018-11" db="EMBL/GenBank/DDBJ databases">
        <title>Chitinophaga lutea sp.nov., isolate from arsenic contaminated soil.</title>
        <authorList>
            <person name="Zong Y."/>
        </authorList>
    </citation>
    <scope>NUCLEOTIDE SEQUENCE [LARGE SCALE GENOMIC DNA]</scope>
    <source>
        <strain evidence="14">YLT18</strain>
    </source>
</reference>
<dbReference type="GO" id="GO:0005829">
    <property type="term" value="C:cytosol"/>
    <property type="evidence" value="ECO:0007669"/>
    <property type="project" value="TreeGrafter"/>
</dbReference>
<feature type="binding site" evidence="11">
    <location>
        <position position="377"/>
    </location>
    <ligand>
        <name>thiamine diphosphate</name>
        <dbReference type="ChEBI" id="CHEBI:58937"/>
    </ligand>
</feature>
<dbReference type="CDD" id="cd02007">
    <property type="entry name" value="TPP_DXS"/>
    <property type="match status" value="1"/>
</dbReference>
<dbReference type="GO" id="GO:0030976">
    <property type="term" value="F:thiamine pyrophosphate binding"/>
    <property type="evidence" value="ECO:0007669"/>
    <property type="project" value="UniProtKB-UniRule"/>
</dbReference>
<keyword evidence="6 11" id="KW-0460">Magnesium</keyword>
<evidence type="ECO:0000313" key="13">
    <source>
        <dbReference type="EMBL" id="RPD40099.1"/>
    </source>
</evidence>
<evidence type="ECO:0000256" key="3">
    <source>
        <dbReference type="ARBA" id="ARBA00011738"/>
    </source>
</evidence>
<dbReference type="Pfam" id="PF13292">
    <property type="entry name" value="DXP_synthase_N"/>
    <property type="match status" value="1"/>
</dbReference>
<evidence type="ECO:0000256" key="1">
    <source>
        <dbReference type="ARBA" id="ARBA00004980"/>
    </source>
</evidence>
<dbReference type="Pfam" id="PF02779">
    <property type="entry name" value="Transket_pyr"/>
    <property type="match status" value="1"/>
</dbReference>
<dbReference type="InterPro" id="IPR049557">
    <property type="entry name" value="Transketolase_CS"/>
</dbReference>
<dbReference type="NCBIfam" id="TIGR00204">
    <property type="entry name" value="dxs"/>
    <property type="match status" value="1"/>
</dbReference>
<dbReference type="Pfam" id="PF02780">
    <property type="entry name" value="Transketolase_C"/>
    <property type="match status" value="1"/>
</dbReference>
<feature type="binding site" evidence="11">
    <location>
        <position position="292"/>
    </location>
    <ligand>
        <name>thiamine diphosphate</name>
        <dbReference type="ChEBI" id="CHEBI:58937"/>
    </ligand>
</feature>
<keyword evidence="8 11" id="KW-0786">Thiamine pyrophosphate</keyword>
<evidence type="ECO:0000256" key="9">
    <source>
        <dbReference type="ARBA" id="ARBA00023229"/>
    </source>
</evidence>
<evidence type="ECO:0000256" key="6">
    <source>
        <dbReference type="ARBA" id="ARBA00022842"/>
    </source>
</evidence>
<evidence type="ECO:0000259" key="12">
    <source>
        <dbReference type="SMART" id="SM00861"/>
    </source>
</evidence>
<dbReference type="EMBL" id="RMBX01000008">
    <property type="protein sequence ID" value="RPD40099.1"/>
    <property type="molecule type" value="Genomic_DNA"/>
</dbReference>
<dbReference type="FunFam" id="3.40.50.970:FF:000005">
    <property type="entry name" value="1-deoxy-D-xylulose-5-phosphate synthase"/>
    <property type="match status" value="1"/>
</dbReference>
<dbReference type="SUPFAM" id="SSF52922">
    <property type="entry name" value="TK C-terminal domain-like"/>
    <property type="match status" value="1"/>
</dbReference>
<keyword evidence="7 11" id="KW-0784">Thiamine biosynthesis</keyword>
<comment type="function">
    <text evidence="10 11">Catalyzes the acyloin condensation reaction between C atoms 2 and 3 of pyruvate and glyceraldehyde 3-phosphate to yield 1-deoxy-D-xylulose-5-phosphate (DXP).</text>
</comment>
<dbReference type="Proteomes" id="UP000279089">
    <property type="component" value="Unassembled WGS sequence"/>
</dbReference>
<organism evidence="13 14">
    <name type="scientific">Chitinophaga barathri</name>
    <dbReference type="NCBI Taxonomy" id="1647451"/>
    <lineage>
        <taxon>Bacteria</taxon>
        <taxon>Pseudomonadati</taxon>
        <taxon>Bacteroidota</taxon>
        <taxon>Chitinophagia</taxon>
        <taxon>Chitinophagales</taxon>
        <taxon>Chitinophagaceae</taxon>
        <taxon>Chitinophaga</taxon>
    </lineage>
</organism>
<keyword evidence="14" id="KW-1185">Reference proteome</keyword>
<dbReference type="InterPro" id="IPR029061">
    <property type="entry name" value="THDP-binding"/>
</dbReference>
<evidence type="ECO:0000256" key="2">
    <source>
        <dbReference type="ARBA" id="ARBA00011081"/>
    </source>
</evidence>
<dbReference type="GO" id="GO:0009228">
    <property type="term" value="P:thiamine biosynthetic process"/>
    <property type="evidence" value="ECO:0007669"/>
    <property type="project" value="UniProtKB-UniRule"/>
</dbReference>
<dbReference type="InterPro" id="IPR009014">
    <property type="entry name" value="Transketo_C/PFOR_II"/>
</dbReference>
<gene>
    <name evidence="11" type="primary">dxs</name>
    <name evidence="13" type="ORF">EG028_15700</name>
</gene>
<dbReference type="HAMAP" id="MF_00315">
    <property type="entry name" value="DXP_synth"/>
    <property type="match status" value="1"/>
</dbReference>
<protein>
    <recommendedName>
        <fullName evidence="11">1-deoxy-D-xylulose-5-phosphate synthase</fullName>
        <ecNumber evidence="11">2.2.1.7</ecNumber>
    </recommendedName>
    <alternativeName>
        <fullName evidence="11">1-deoxyxylulose-5-phosphate synthase</fullName>
        <shortName evidence="11">DXP synthase</shortName>
        <shortName evidence="11">DXPS</shortName>
    </alternativeName>
</protein>
<dbReference type="GO" id="GO:0016114">
    <property type="term" value="P:terpenoid biosynthetic process"/>
    <property type="evidence" value="ECO:0007669"/>
    <property type="project" value="UniProtKB-UniRule"/>
</dbReference>
<dbReference type="FunFam" id="3.40.50.920:FF:000002">
    <property type="entry name" value="1-deoxy-D-xylulose-5-phosphate synthase"/>
    <property type="match status" value="1"/>
</dbReference>
<dbReference type="InterPro" id="IPR005475">
    <property type="entry name" value="Transketolase-like_Pyr-bd"/>
</dbReference>
<dbReference type="Gene3D" id="3.40.50.970">
    <property type="match status" value="2"/>
</dbReference>
<evidence type="ECO:0000256" key="11">
    <source>
        <dbReference type="HAMAP-Rule" id="MF_00315"/>
    </source>
</evidence>
<evidence type="ECO:0000256" key="10">
    <source>
        <dbReference type="ARBA" id="ARBA00055605"/>
    </source>
</evidence>
<dbReference type="InterPro" id="IPR005477">
    <property type="entry name" value="Dxylulose-5-P_synthase"/>
</dbReference>
<dbReference type="CDD" id="cd07033">
    <property type="entry name" value="TPP_PYR_DXS_TK_like"/>
    <property type="match status" value="1"/>
</dbReference>
<dbReference type="GO" id="GO:0000287">
    <property type="term" value="F:magnesium ion binding"/>
    <property type="evidence" value="ECO:0007669"/>
    <property type="project" value="UniProtKB-UniRule"/>
</dbReference>
<evidence type="ECO:0000313" key="14">
    <source>
        <dbReference type="Proteomes" id="UP000279089"/>
    </source>
</evidence>
<dbReference type="InterPro" id="IPR033248">
    <property type="entry name" value="Transketolase_C"/>
</dbReference>
<accession>A0A3N4MKI8</accession>
<dbReference type="PROSITE" id="PS00802">
    <property type="entry name" value="TRANSKETOLASE_2"/>
    <property type="match status" value="1"/>
</dbReference>
<evidence type="ECO:0000256" key="8">
    <source>
        <dbReference type="ARBA" id="ARBA00023052"/>
    </source>
</evidence>
<feature type="binding site" evidence="11">
    <location>
        <position position="78"/>
    </location>
    <ligand>
        <name>thiamine diphosphate</name>
        <dbReference type="ChEBI" id="CHEBI:58937"/>
    </ligand>
</feature>
<dbReference type="RefSeq" id="WP_120517472.1">
    <property type="nucleotide sequence ID" value="NZ_QXZY01000009.1"/>
</dbReference>
<evidence type="ECO:0000256" key="5">
    <source>
        <dbReference type="ARBA" id="ARBA00022723"/>
    </source>
</evidence>
<comment type="cofactor">
    <cofactor evidence="11">
        <name>Mg(2+)</name>
        <dbReference type="ChEBI" id="CHEBI:18420"/>
    </cofactor>
    <text evidence="11">Binds 1 Mg(2+) ion per subunit.</text>
</comment>
<dbReference type="EC" id="2.2.1.7" evidence="11"/>
<keyword evidence="5 11" id="KW-0479">Metal-binding</keyword>
<feature type="binding site" evidence="11">
    <location>
        <position position="180"/>
    </location>
    <ligand>
        <name>Mg(2+)</name>
        <dbReference type="ChEBI" id="CHEBI:18420"/>
    </ligand>
</feature>
<name>A0A3N4MKI8_9BACT</name>
<evidence type="ECO:0000256" key="7">
    <source>
        <dbReference type="ARBA" id="ARBA00022977"/>
    </source>
</evidence>
<dbReference type="OrthoDB" id="9803371at2"/>
<feature type="binding site" evidence="11">
    <location>
        <begin position="152"/>
        <end position="153"/>
    </location>
    <ligand>
        <name>thiamine diphosphate</name>
        <dbReference type="ChEBI" id="CHEBI:58937"/>
    </ligand>
</feature>
<keyword evidence="4 11" id="KW-0808">Transferase</keyword>
<comment type="catalytic activity">
    <reaction evidence="11">
        <text>D-glyceraldehyde 3-phosphate + pyruvate + H(+) = 1-deoxy-D-xylulose 5-phosphate + CO2</text>
        <dbReference type="Rhea" id="RHEA:12605"/>
        <dbReference type="ChEBI" id="CHEBI:15361"/>
        <dbReference type="ChEBI" id="CHEBI:15378"/>
        <dbReference type="ChEBI" id="CHEBI:16526"/>
        <dbReference type="ChEBI" id="CHEBI:57792"/>
        <dbReference type="ChEBI" id="CHEBI:59776"/>
        <dbReference type="EC" id="2.2.1.7"/>
    </reaction>
</comment>
<comment type="similarity">
    <text evidence="2 11">Belongs to the transketolase family. DXPS subfamily.</text>
</comment>
<comment type="caution">
    <text evidence="13">The sequence shown here is derived from an EMBL/GenBank/DDBJ whole genome shotgun (WGS) entry which is preliminary data.</text>
</comment>
<dbReference type="GO" id="GO:0008661">
    <property type="term" value="F:1-deoxy-D-xylulose-5-phosphate synthase activity"/>
    <property type="evidence" value="ECO:0007669"/>
    <property type="project" value="UniProtKB-UniRule"/>
</dbReference>
<comment type="pathway">
    <text evidence="1 11">Metabolic intermediate biosynthesis; 1-deoxy-D-xylulose 5-phosphate biosynthesis; 1-deoxy-D-xylulose 5-phosphate from D-glyceraldehyde 3-phosphate and pyruvate: step 1/1.</text>
</comment>
<dbReference type="Gene3D" id="3.40.50.920">
    <property type="match status" value="1"/>
</dbReference>
<dbReference type="NCBIfam" id="NF003933">
    <property type="entry name" value="PRK05444.2-2"/>
    <property type="match status" value="1"/>
</dbReference>
<dbReference type="InterPro" id="IPR020826">
    <property type="entry name" value="Transketolase_BS"/>
</dbReference>
<feature type="domain" description="Transketolase-like pyrimidine-binding" evidence="12">
    <location>
        <begin position="326"/>
        <end position="492"/>
    </location>
</feature>
<sequence length="643" mass="71109">MEITAGQLLSQIEYPSDLRKLSKEQLHQVCDELRQFIIDVVSVHGGHFGASLGVVELTVALHYAFNTPYDQLVWDVGHQAYGHKILTGRKNVFHTNRKYKGISGFPNRGESEYDTFGVGHSSTSIGAALGMAIASKNKGEHDRQHIAVIGDGAMTAGMAFEALNHAGVSNANLLIILNDNCMSIDPNVGALKEYLTDITTSHTYNKFRDDVWNLLGKLPVGKNFTRDMASKLEASVKGMVSKSSNLFESLNLRYFGAIDGHNITKLVDTLQDLRDIPGPKLLHINTTKGKGYALAEKDQTKWHAPGLFDKITGEIFKKVIETPQPPKYQDVFGHTIIELAELNKTIMGITPAMPSGSSLKWMMEKMPDRAIDVGICEQHAVTLSAGLATQGMTVFCNIYSSFMQRAYDQVVHDVAIQNLPVIFCLDRAGLVGEDGATHHGAYDIPYMRCIPNMVISAPMNEEELRNLMYSAQLPSNKSPFVIRYPRGEGVMPDWRRPFAQIKVGTGRKIQDGRDVAILSIGHPGNFVTEAMKELMTDGLQPAHYDMRFVKPLDTEMLHDVFQRYDRVITVEDGALQGGFGSAVLEFMADNDYKAEIKRLGIPDRLIEHGKPTELQREAGYDATAIASAVREMLGSKITVHSSL</sequence>
<dbReference type="AlphaFoldDB" id="A0A3N4MKI8"/>
<dbReference type="PROSITE" id="PS00801">
    <property type="entry name" value="TRANSKETOLASE_1"/>
    <property type="match status" value="1"/>
</dbReference>
<evidence type="ECO:0000256" key="4">
    <source>
        <dbReference type="ARBA" id="ARBA00022679"/>
    </source>
</evidence>